<feature type="domain" description="PLAT" evidence="2">
    <location>
        <begin position="1"/>
        <end position="22"/>
    </location>
</feature>
<dbReference type="InterPro" id="IPR001024">
    <property type="entry name" value="PLAT/LH2_dom"/>
</dbReference>
<dbReference type="PROSITE" id="PS50095">
    <property type="entry name" value="PLAT"/>
    <property type="match status" value="1"/>
</dbReference>
<evidence type="ECO:0000313" key="4">
    <source>
        <dbReference type="Proteomes" id="UP000887116"/>
    </source>
</evidence>
<sequence length="22" mass="2648">ISALSLQFCILCFQFICRTWVR</sequence>
<protein>
    <recommendedName>
        <fullName evidence="2">PLAT domain-containing protein</fullName>
    </recommendedName>
</protein>
<dbReference type="EMBL" id="BMAO01027375">
    <property type="protein sequence ID" value="GFR16340.1"/>
    <property type="molecule type" value="Genomic_DNA"/>
</dbReference>
<organism evidence="3 4">
    <name type="scientific">Trichonephila clavata</name>
    <name type="common">Joro spider</name>
    <name type="synonym">Nephila clavata</name>
    <dbReference type="NCBI Taxonomy" id="2740835"/>
    <lineage>
        <taxon>Eukaryota</taxon>
        <taxon>Metazoa</taxon>
        <taxon>Ecdysozoa</taxon>
        <taxon>Arthropoda</taxon>
        <taxon>Chelicerata</taxon>
        <taxon>Arachnida</taxon>
        <taxon>Araneae</taxon>
        <taxon>Araneomorphae</taxon>
        <taxon>Entelegynae</taxon>
        <taxon>Araneoidea</taxon>
        <taxon>Nephilidae</taxon>
        <taxon>Trichonephila</taxon>
    </lineage>
</organism>
<evidence type="ECO:0000259" key="2">
    <source>
        <dbReference type="PROSITE" id="PS50095"/>
    </source>
</evidence>
<dbReference type="AlphaFoldDB" id="A0A8X6H6Z3"/>
<evidence type="ECO:0000313" key="3">
    <source>
        <dbReference type="EMBL" id="GFR16340.1"/>
    </source>
</evidence>
<gene>
    <name evidence="3" type="ORF">TNCT_559381</name>
</gene>
<accession>A0A8X6H6Z3</accession>
<keyword evidence="4" id="KW-1185">Reference proteome</keyword>
<proteinExistence type="predicted"/>
<reference evidence="3" key="1">
    <citation type="submission" date="2020-07" db="EMBL/GenBank/DDBJ databases">
        <title>Multicomponent nature underlies the extraordinary mechanical properties of spider dragline silk.</title>
        <authorList>
            <person name="Kono N."/>
            <person name="Nakamura H."/>
            <person name="Mori M."/>
            <person name="Yoshida Y."/>
            <person name="Ohtoshi R."/>
            <person name="Malay A.D."/>
            <person name="Moran D.A.P."/>
            <person name="Tomita M."/>
            <person name="Numata K."/>
            <person name="Arakawa K."/>
        </authorList>
    </citation>
    <scope>NUCLEOTIDE SEQUENCE</scope>
</reference>
<comment type="caution">
    <text evidence="1">Lacks conserved residue(s) required for the propagation of feature annotation.</text>
</comment>
<name>A0A8X6H6Z3_TRICU</name>
<evidence type="ECO:0000256" key="1">
    <source>
        <dbReference type="PROSITE-ProRule" id="PRU00152"/>
    </source>
</evidence>
<dbReference type="Proteomes" id="UP000887116">
    <property type="component" value="Unassembled WGS sequence"/>
</dbReference>
<feature type="non-terminal residue" evidence="3">
    <location>
        <position position="22"/>
    </location>
</feature>
<comment type="caution">
    <text evidence="3">The sequence shown here is derived from an EMBL/GenBank/DDBJ whole genome shotgun (WGS) entry which is preliminary data.</text>
</comment>